<protein>
    <submittedName>
        <fullName evidence="3">Uncharacterized protein</fullName>
    </submittedName>
</protein>
<keyword evidence="2" id="KW-0472">Membrane</keyword>
<keyword evidence="2" id="KW-0812">Transmembrane</keyword>
<feature type="transmembrane region" description="Helical" evidence="2">
    <location>
        <begin position="148"/>
        <end position="174"/>
    </location>
</feature>
<reference evidence="3 4" key="1">
    <citation type="submission" date="2013-04" db="EMBL/GenBank/DDBJ databases">
        <title>Complete genome sequence of Corynebacterium humireducens DSM 45392(T), isolated from a wastewater-fed microbial fuel cell.</title>
        <authorList>
            <person name="Ruckert C."/>
            <person name="Albersmeier A."/>
            <person name="Kalinowski J."/>
        </authorList>
    </citation>
    <scope>NUCLEOTIDE SEQUENCE [LARGE SCALE GENOMIC DNA]</scope>
    <source>
        <strain evidence="4">MFC-5</strain>
    </source>
</reference>
<evidence type="ECO:0000313" key="4">
    <source>
        <dbReference type="Proteomes" id="UP000031524"/>
    </source>
</evidence>
<evidence type="ECO:0000256" key="1">
    <source>
        <dbReference type="SAM" id="MobiDB-lite"/>
    </source>
</evidence>
<feature type="region of interest" description="Disordered" evidence="1">
    <location>
        <begin position="1"/>
        <end position="62"/>
    </location>
</feature>
<evidence type="ECO:0000256" key="2">
    <source>
        <dbReference type="SAM" id="Phobius"/>
    </source>
</evidence>
<accession>A0A0B5D5P5</accession>
<proteinExistence type="predicted"/>
<feature type="transmembrane region" description="Helical" evidence="2">
    <location>
        <begin position="69"/>
        <end position="94"/>
    </location>
</feature>
<organism evidence="3 4">
    <name type="scientific">Corynebacterium humireducens NBRC 106098 = DSM 45392</name>
    <dbReference type="NCBI Taxonomy" id="1223515"/>
    <lineage>
        <taxon>Bacteria</taxon>
        <taxon>Bacillati</taxon>
        <taxon>Actinomycetota</taxon>
        <taxon>Actinomycetes</taxon>
        <taxon>Mycobacteriales</taxon>
        <taxon>Corynebacteriaceae</taxon>
        <taxon>Corynebacterium</taxon>
    </lineage>
</organism>
<keyword evidence="2" id="KW-1133">Transmembrane helix</keyword>
<dbReference type="Proteomes" id="UP000031524">
    <property type="component" value="Chromosome"/>
</dbReference>
<dbReference type="AlphaFoldDB" id="A0A0B5D5P5"/>
<name>A0A0B5D5P5_9CORY</name>
<keyword evidence="4" id="KW-1185">Reference proteome</keyword>
<evidence type="ECO:0000313" key="3">
    <source>
        <dbReference type="EMBL" id="AJE34330.1"/>
    </source>
</evidence>
<feature type="compositionally biased region" description="Basic and acidic residues" evidence="1">
    <location>
        <begin position="21"/>
        <end position="47"/>
    </location>
</feature>
<dbReference type="RefSeq" id="WP_245631368.1">
    <property type="nucleotide sequence ID" value="NZ_BCSU01000010.1"/>
</dbReference>
<dbReference type="EMBL" id="CP005286">
    <property type="protein sequence ID" value="AJE34330.1"/>
    <property type="molecule type" value="Genomic_DNA"/>
</dbReference>
<dbReference type="KEGG" id="chm:B842_12425"/>
<dbReference type="HOGENOM" id="CLU_115314_0_0_11"/>
<feature type="transmembrane region" description="Helical" evidence="2">
    <location>
        <begin position="114"/>
        <end position="136"/>
    </location>
</feature>
<dbReference type="STRING" id="1223515.B842_12425"/>
<sequence>MSHPENEPSQPDPGRLNWRNFLDHPENDLTADADFHNRRPPEPKTAEELASSTDPILQQERNRRSTRQAIAWLFGTMLLTIGGGLILALVTRLMGGPACDAGEATWLCTRSAQIWWPIVTSAFAMGGVIGCAIIMVRKLNSYTRWRPWMGVFWVLIPFAMMWMLQTWQILIMALNN</sequence>
<gene>
    <name evidence="3" type="ORF">B842_12425</name>
</gene>